<protein>
    <submittedName>
        <fullName evidence="2">DEHA2F00858p</fullName>
    </submittedName>
</protein>
<dbReference type="Pfam" id="PF10521">
    <property type="entry name" value="Tti2"/>
    <property type="match status" value="1"/>
</dbReference>
<dbReference type="SUPFAM" id="SSF53300">
    <property type="entry name" value="vWA-like"/>
    <property type="match status" value="1"/>
</dbReference>
<accession>Q6BN22</accession>
<dbReference type="RefSeq" id="XP_460398.2">
    <property type="nucleotide sequence ID" value="XM_460398.1"/>
</dbReference>
<organism evidence="2 3">
    <name type="scientific">Debaryomyces hansenii (strain ATCC 36239 / CBS 767 / BCRC 21394 / JCM 1990 / NBRC 0083 / IGC 2968)</name>
    <name type="common">Yeast</name>
    <name type="synonym">Torulaspora hansenii</name>
    <dbReference type="NCBI Taxonomy" id="284592"/>
    <lineage>
        <taxon>Eukaryota</taxon>
        <taxon>Fungi</taxon>
        <taxon>Dikarya</taxon>
        <taxon>Ascomycota</taxon>
        <taxon>Saccharomycotina</taxon>
        <taxon>Pichiomycetes</taxon>
        <taxon>Debaryomycetaceae</taxon>
        <taxon>Debaryomyces</taxon>
    </lineage>
</organism>
<gene>
    <name evidence="2" type="ordered locus">DEHA2F00858g</name>
</gene>
<evidence type="ECO:0000313" key="3">
    <source>
        <dbReference type="Proteomes" id="UP000000599"/>
    </source>
</evidence>
<dbReference type="VEuPathDB" id="FungiDB:DEHA2F00858g"/>
<evidence type="ECO:0000313" key="2">
    <source>
        <dbReference type="EMBL" id="CAG88702.2"/>
    </source>
</evidence>
<dbReference type="OMA" id="ATHIHNS"/>
<name>Q6BN22_DEBHA</name>
<evidence type="ECO:0000256" key="1">
    <source>
        <dbReference type="ARBA" id="ARBA00034736"/>
    </source>
</evidence>
<dbReference type="HOGENOM" id="CLU_476496_0_0_1"/>
<dbReference type="GeneID" id="2903793"/>
<dbReference type="AlphaFoldDB" id="Q6BN22"/>
<dbReference type="eggNOG" id="ENOG502S9D8">
    <property type="taxonomic scope" value="Eukaryota"/>
</dbReference>
<dbReference type="OrthoDB" id="6417021at2759"/>
<keyword evidence="3" id="KW-1185">Reference proteome</keyword>
<proteinExistence type="inferred from homology"/>
<reference evidence="2 3" key="1">
    <citation type="journal article" date="2004" name="Nature">
        <title>Genome evolution in yeasts.</title>
        <authorList>
            <consortium name="Genolevures"/>
            <person name="Dujon B."/>
            <person name="Sherman D."/>
            <person name="Fischer G."/>
            <person name="Durrens P."/>
            <person name="Casaregola S."/>
            <person name="Lafontaine I."/>
            <person name="de Montigny J."/>
            <person name="Marck C."/>
            <person name="Neuveglise C."/>
            <person name="Talla E."/>
            <person name="Goffard N."/>
            <person name="Frangeul L."/>
            <person name="Aigle M."/>
            <person name="Anthouard V."/>
            <person name="Babour A."/>
            <person name="Barbe V."/>
            <person name="Barnay S."/>
            <person name="Blanchin S."/>
            <person name="Beckerich J.M."/>
            <person name="Beyne E."/>
            <person name="Bleykasten C."/>
            <person name="Boisrame A."/>
            <person name="Boyer J."/>
            <person name="Cattolico L."/>
            <person name="Confanioleri F."/>
            <person name="de Daruvar A."/>
            <person name="Despons L."/>
            <person name="Fabre E."/>
            <person name="Fairhead C."/>
            <person name="Ferry-Dumazet H."/>
            <person name="Groppi A."/>
            <person name="Hantraye F."/>
            <person name="Hennequin C."/>
            <person name="Jauniaux N."/>
            <person name="Joyet P."/>
            <person name="Kachouri R."/>
            <person name="Kerrest A."/>
            <person name="Koszul R."/>
            <person name="Lemaire M."/>
            <person name="Lesur I."/>
            <person name="Ma L."/>
            <person name="Muller H."/>
            <person name="Nicaud J.M."/>
            <person name="Nikolski M."/>
            <person name="Oztas S."/>
            <person name="Ozier-Kalogeropoulos O."/>
            <person name="Pellenz S."/>
            <person name="Potier S."/>
            <person name="Richard G.F."/>
            <person name="Straub M.L."/>
            <person name="Suleau A."/>
            <person name="Swennene D."/>
            <person name="Tekaia F."/>
            <person name="Wesolowski-Louvel M."/>
            <person name="Westhof E."/>
            <person name="Wirth B."/>
            <person name="Zeniou-Meyer M."/>
            <person name="Zivanovic I."/>
            <person name="Bolotin-Fukuhara M."/>
            <person name="Thierry A."/>
            <person name="Bouchier C."/>
            <person name="Caudron B."/>
            <person name="Scarpelli C."/>
            <person name="Gaillardin C."/>
            <person name="Weissenbach J."/>
            <person name="Wincker P."/>
            <person name="Souciet J.L."/>
        </authorList>
    </citation>
    <scope>NUCLEOTIDE SEQUENCE [LARGE SCALE GENOMIC DNA]</scope>
    <source>
        <strain evidence="3">ATCC 36239 / CBS 767 / BCRC 21394 / JCM 1990 / NBRC 0083 / IGC 2968</strain>
    </source>
</reference>
<dbReference type="GO" id="GO:0110078">
    <property type="term" value="C:TTT Hsp90 cochaperone complex"/>
    <property type="evidence" value="ECO:0007669"/>
    <property type="project" value="InterPro"/>
</dbReference>
<dbReference type="InParanoid" id="Q6BN22"/>
<dbReference type="InterPro" id="IPR018870">
    <property type="entry name" value="Tti2"/>
</dbReference>
<dbReference type="EMBL" id="CR382138">
    <property type="protein sequence ID" value="CAG88702.2"/>
    <property type="molecule type" value="Genomic_DNA"/>
</dbReference>
<dbReference type="InterPro" id="IPR036465">
    <property type="entry name" value="vWFA_dom_sf"/>
</dbReference>
<comment type="similarity">
    <text evidence="1">Belongs to the TTI2 family.</text>
</comment>
<dbReference type="KEGG" id="dha:DEHA2F00858g"/>
<dbReference type="Proteomes" id="UP000000599">
    <property type="component" value="Chromosome F"/>
</dbReference>
<sequence>MSDSWLDNLDNLSGILDEGSIGENRLSSVQMDLIYINTIKPYNLTSKMLSDQILHKKQSVKNTAFFVLEAAIFKESMETEKQQDFVELCSKVTSSLDIPNQNWNWIVPANSHKSENYFYYRLRLLCALIYKACIKDSSVTDQSLILNLLAPLSYHMHPKLPWTSELNSKTIENFIADNNKVRDMIHSVIPLYIDKKLKPELLNLSSTKGQYIRNSLSNPKTTPAGYAIGNSGSTRLLQGGLRPKLGYGGTRTEVIAEDQRQAWKSSTKVKSISMIWFVIYTITSNEHLNQFWPLITSFILNLIDDHDPLMKAQSCELLNYFMLMIDHSKDYKQHILLKTGLVDLLIESCKTCLTYLPNLTPSDQSFYLLSIAYPTVVKLCVLNCKKEANFLSLVELINGNILSSATHIHNSNGPNSNYPLLSLLFNQLDIIIKYYLKTNVLICLSRLNFTINQVMSNPDIFEEGIEGVNCIKSALNVQSSILQSFKSLNDREGLKLILNYKYDFLAVWTILQKRLKHNLVEHSNVDVSGLCDLNCKLLIQLSKNCQAIEFENLQTDLKQILKANPDVNFPLE</sequence>